<proteinExistence type="predicted"/>
<evidence type="ECO:0000256" key="1">
    <source>
        <dbReference type="ARBA" id="ARBA00023157"/>
    </source>
</evidence>
<dbReference type="AlphaFoldDB" id="A0A9W9Z199"/>
<dbReference type="SUPFAM" id="SSF56436">
    <property type="entry name" value="C-type lectin-like"/>
    <property type="match status" value="1"/>
</dbReference>
<keyword evidence="1" id="KW-1015">Disulfide bond</keyword>
<comment type="caution">
    <text evidence="2">Lacks conserved residue(s) required for the propagation of feature annotation.</text>
</comment>
<sequence>MDKMEGAIPGATRSWYSEIKNNYNYQTGTGSGVIGHFQAVVWKGETKLGCGLNIKPNDGTYVTAHYAPPSHTSMDKAKLAPEQVKPRAQPAPECNILSTQRVDCFGESATEAQKVPFVTPELCTQSGCCYDDMFMSEKDVWFYNAGRTWCFKKKGAGGSPTQQPTSQPPIGNGDKCFANSCYKFNQAGKTWTENQNSCKGEGGNLVSMETEAEWQFVNSEIQKITLPGVNEWHIGLKKQGDWKWVNGTPLTIKKWQRGQPSEDGNAVVMSKDYPPGSRGLFNDLPGLYPKPFICEIPKPSA</sequence>
<dbReference type="Pfam" id="PF00188">
    <property type="entry name" value="CAP"/>
    <property type="match status" value="1"/>
</dbReference>
<evidence type="ECO:0008006" key="7">
    <source>
        <dbReference type="Google" id="ProtNLM"/>
    </source>
</evidence>
<organism evidence="5 6">
    <name type="scientific">Desmophyllum pertusum</name>
    <dbReference type="NCBI Taxonomy" id="174260"/>
    <lineage>
        <taxon>Eukaryota</taxon>
        <taxon>Metazoa</taxon>
        <taxon>Cnidaria</taxon>
        <taxon>Anthozoa</taxon>
        <taxon>Hexacorallia</taxon>
        <taxon>Scleractinia</taxon>
        <taxon>Caryophylliina</taxon>
        <taxon>Caryophylliidae</taxon>
        <taxon>Desmophyllum</taxon>
    </lineage>
</organism>
<comment type="caution">
    <text evidence="5">The sequence shown here is derived from an EMBL/GenBank/DDBJ whole genome shotgun (WGS) entry which is preliminary data.</text>
</comment>
<dbReference type="Proteomes" id="UP001163046">
    <property type="component" value="Unassembled WGS sequence"/>
</dbReference>
<dbReference type="OrthoDB" id="337038at2759"/>
<protein>
    <recommendedName>
        <fullName evidence="7">C-type lectin domain-containing protein</fullName>
    </recommendedName>
</protein>
<dbReference type="InterPro" id="IPR000519">
    <property type="entry name" value="P_trefoil_dom"/>
</dbReference>
<dbReference type="PROSITE" id="PS50041">
    <property type="entry name" value="C_TYPE_LECTIN_2"/>
    <property type="match status" value="1"/>
</dbReference>
<evidence type="ECO:0000259" key="3">
    <source>
        <dbReference type="PROSITE" id="PS50041"/>
    </source>
</evidence>
<dbReference type="SMART" id="SM00034">
    <property type="entry name" value="CLECT"/>
    <property type="match status" value="1"/>
</dbReference>
<evidence type="ECO:0000313" key="5">
    <source>
        <dbReference type="EMBL" id="KAJ7371424.1"/>
    </source>
</evidence>
<dbReference type="Pfam" id="PF00088">
    <property type="entry name" value="Trefoil"/>
    <property type="match status" value="1"/>
</dbReference>
<dbReference type="Gene3D" id="3.10.100.10">
    <property type="entry name" value="Mannose-Binding Protein A, subunit A"/>
    <property type="match status" value="1"/>
</dbReference>
<dbReference type="Gene3D" id="4.10.110.10">
    <property type="entry name" value="Spasmolytic Protein, domain 1"/>
    <property type="match status" value="1"/>
</dbReference>
<dbReference type="InterPro" id="IPR016186">
    <property type="entry name" value="C-type_lectin-like/link_sf"/>
</dbReference>
<dbReference type="InterPro" id="IPR044913">
    <property type="entry name" value="P_trefoil_dom_sf"/>
</dbReference>
<feature type="domain" description="C-type lectin" evidence="3">
    <location>
        <begin position="177"/>
        <end position="295"/>
    </location>
</feature>
<evidence type="ECO:0000256" key="2">
    <source>
        <dbReference type="PROSITE-ProRule" id="PRU00779"/>
    </source>
</evidence>
<feature type="domain" description="P-type" evidence="4">
    <location>
        <begin position="92"/>
        <end position="154"/>
    </location>
</feature>
<accession>A0A9W9Z199</accession>
<dbReference type="InterPro" id="IPR016187">
    <property type="entry name" value="CTDL_fold"/>
</dbReference>
<dbReference type="SUPFAM" id="SSF57492">
    <property type="entry name" value="Trefoil"/>
    <property type="match status" value="1"/>
</dbReference>
<dbReference type="CDD" id="cd00111">
    <property type="entry name" value="Trefoil"/>
    <property type="match status" value="1"/>
</dbReference>
<dbReference type="Gene3D" id="3.40.33.10">
    <property type="entry name" value="CAP"/>
    <property type="match status" value="1"/>
</dbReference>
<evidence type="ECO:0000313" key="6">
    <source>
        <dbReference type="Proteomes" id="UP001163046"/>
    </source>
</evidence>
<dbReference type="SUPFAM" id="SSF55797">
    <property type="entry name" value="PR-1-like"/>
    <property type="match status" value="1"/>
</dbReference>
<dbReference type="InterPro" id="IPR050111">
    <property type="entry name" value="C-type_lectin/snaclec_domain"/>
</dbReference>
<dbReference type="InterPro" id="IPR035940">
    <property type="entry name" value="CAP_sf"/>
</dbReference>
<evidence type="ECO:0000259" key="4">
    <source>
        <dbReference type="PROSITE" id="PS51448"/>
    </source>
</evidence>
<gene>
    <name evidence="5" type="ORF">OS493_025890</name>
</gene>
<dbReference type="PROSITE" id="PS51448">
    <property type="entry name" value="P_TREFOIL_2"/>
    <property type="match status" value="1"/>
</dbReference>
<name>A0A9W9Z199_9CNID</name>
<dbReference type="InterPro" id="IPR014044">
    <property type="entry name" value="CAP_dom"/>
</dbReference>
<dbReference type="InterPro" id="IPR001304">
    <property type="entry name" value="C-type_lectin-like"/>
</dbReference>
<dbReference type="PANTHER" id="PTHR22803">
    <property type="entry name" value="MANNOSE, PHOSPHOLIPASE, LECTIN RECEPTOR RELATED"/>
    <property type="match status" value="1"/>
</dbReference>
<dbReference type="EMBL" id="MU826847">
    <property type="protein sequence ID" value="KAJ7371424.1"/>
    <property type="molecule type" value="Genomic_DNA"/>
</dbReference>
<keyword evidence="6" id="KW-1185">Reference proteome</keyword>
<dbReference type="Pfam" id="PF00059">
    <property type="entry name" value="Lectin_C"/>
    <property type="match status" value="1"/>
</dbReference>
<reference evidence="5" key="1">
    <citation type="submission" date="2023-01" db="EMBL/GenBank/DDBJ databases">
        <title>Genome assembly of the deep-sea coral Lophelia pertusa.</title>
        <authorList>
            <person name="Herrera S."/>
            <person name="Cordes E."/>
        </authorList>
    </citation>
    <scope>NUCLEOTIDE SEQUENCE</scope>
    <source>
        <strain evidence="5">USNM1676648</strain>
        <tissue evidence="5">Polyp</tissue>
    </source>
</reference>
<dbReference type="CDD" id="cd00037">
    <property type="entry name" value="CLECT"/>
    <property type="match status" value="1"/>
</dbReference>